<accession>A0ABV5M2N4</accession>
<comment type="caution">
    <text evidence="1">The sequence shown here is derived from an EMBL/GenBank/DDBJ whole genome shotgun (WGS) entry which is preliminary data.</text>
</comment>
<name>A0ABV5M2N4_9ACTN</name>
<evidence type="ECO:0000313" key="1">
    <source>
        <dbReference type="EMBL" id="MFB9443061.1"/>
    </source>
</evidence>
<keyword evidence="2" id="KW-1185">Reference proteome</keyword>
<reference evidence="1 2" key="1">
    <citation type="submission" date="2024-09" db="EMBL/GenBank/DDBJ databases">
        <authorList>
            <person name="Sun Q."/>
            <person name="Mori K."/>
        </authorList>
    </citation>
    <scope>NUCLEOTIDE SEQUENCE [LARGE SCALE GENOMIC DNA]</scope>
    <source>
        <strain evidence="1 2">JCM 3307</strain>
    </source>
</reference>
<protein>
    <submittedName>
        <fullName evidence="1">Uncharacterized protein</fullName>
    </submittedName>
</protein>
<organism evidence="1 2">
    <name type="scientific">Dactylosporangium vinaceum</name>
    <dbReference type="NCBI Taxonomy" id="53362"/>
    <lineage>
        <taxon>Bacteria</taxon>
        <taxon>Bacillati</taxon>
        <taxon>Actinomycetota</taxon>
        <taxon>Actinomycetes</taxon>
        <taxon>Micromonosporales</taxon>
        <taxon>Micromonosporaceae</taxon>
        <taxon>Dactylosporangium</taxon>
    </lineage>
</organism>
<dbReference type="Proteomes" id="UP001589608">
    <property type="component" value="Unassembled WGS sequence"/>
</dbReference>
<dbReference type="RefSeq" id="WP_223099540.1">
    <property type="nucleotide sequence ID" value="NZ_CP061913.1"/>
</dbReference>
<gene>
    <name evidence="1" type="ORF">ACFFTR_08195</name>
</gene>
<evidence type="ECO:0000313" key="2">
    <source>
        <dbReference type="Proteomes" id="UP001589608"/>
    </source>
</evidence>
<dbReference type="EMBL" id="JBHMCA010000019">
    <property type="protein sequence ID" value="MFB9443061.1"/>
    <property type="molecule type" value="Genomic_DNA"/>
</dbReference>
<proteinExistence type="predicted"/>
<sequence>MPVSAGHSPEQMLPLLREVHSVAFDGETTSMVQRLLTHGWLQLGIDVPTSATAEATFAGALTHTPLGVVYADPPAPFHVRLGEPLQAGTAQWLYLLDARDDTVVVYEATVHGRWLRHSHHPLRLTRPEPLPATIATTGDAATARHVHRWRSAWVSLDGWSAAWDAQICTVEYHRGVIVARLDAGTLAGVVADTDAWYAERRPGSGLPQLRLDGARLTVTWFAGTGHPQQHTIAADTDSGAEADTGGRFVVGPHILPWILAGEPNPGADARHLRNGTPPIVEWATEAALHACHPTLQRYPLPVLAAALRALSTGVSGGIGGRIGVLAPTDGVTSHHVWLLTDGHALLVTPISHDPDAGTVILPRPLAGSWTDDPPVPVFTAGQLAAFCRPNPAAR</sequence>